<dbReference type="FunFam" id="1.25.40.330:FF:000001">
    <property type="entry name" value="Adenylyl cyclase-associated protein"/>
    <property type="match status" value="1"/>
</dbReference>
<feature type="compositionally biased region" description="Polar residues" evidence="2">
    <location>
        <begin position="326"/>
        <end position="338"/>
    </location>
</feature>
<keyword evidence="5" id="KW-1185">Reference proteome</keyword>
<dbReference type="GO" id="GO:0003779">
    <property type="term" value="F:actin binding"/>
    <property type="evidence" value="ECO:0007669"/>
    <property type="project" value="InterPro"/>
</dbReference>
<dbReference type="PROSITE" id="PS01088">
    <property type="entry name" value="CAP_1"/>
    <property type="match status" value="1"/>
</dbReference>
<feature type="domain" description="CAP N-terminal" evidence="3">
    <location>
        <begin position="112"/>
        <end position="270"/>
    </location>
</feature>
<dbReference type="InterPro" id="IPR018106">
    <property type="entry name" value="CAP_CS_N"/>
</dbReference>
<dbReference type="Proteomes" id="UP000789524">
    <property type="component" value="Unassembled WGS sequence"/>
</dbReference>
<dbReference type="PANTHER" id="PTHR10652:SF0">
    <property type="entry name" value="ADENYLYL CYCLASE-ASSOCIATED PROTEIN"/>
    <property type="match status" value="1"/>
</dbReference>
<dbReference type="GO" id="GO:0007015">
    <property type="term" value="P:actin filament organization"/>
    <property type="evidence" value="ECO:0007669"/>
    <property type="project" value="TreeGrafter"/>
</dbReference>
<comment type="similarity">
    <text evidence="1">Belongs to the CAP family.</text>
</comment>
<dbReference type="PANTHER" id="PTHR10652">
    <property type="entry name" value="ADENYLYL CYCLASE-ASSOCIATED PROTEIN"/>
    <property type="match status" value="1"/>
</dbReference>
<dbReference type="Pfam" id="PF01213">
    <property type="entry name" value="CAP_N-CM"/>
    <property type="match status" value="1"/>
</dbReference>
<dbReference type="GO" id="GO:0019933">
    <property type="term" value="P:cAMP-mediated signaling"/>
    <property type="evidence" value="ECO:0007669"/>
    <property type="project" value="TreeGrafter"/>
</dbReference>
<dbReference type="AlphaFoldDB" id="A0A8J2R577"/>
<evidence type="ECO:0000313" key="5">
    <source>
        <dbReference type="Proteomes" id="UP000789524"/>
    </source>
</evidence>
<dbReference type="InterPro" id="IPR001837">
    <property type="entry name" value="Adenylate_cyclase-assoc_CAP"/>
</dbReference>
<proteinExistence type="inferred from homology"/>
<dbReference type="SUPFAM" id="SSF101278">
    <property type="entry name" value="N-terminal domain of adenylylcyclase associated protein, CAP"/>
    <property type="match status" value="1"/>
</dbReference>
<reference evidence="4" key="1">
    <citation type="submission" date="2021-09" db="EMBL/GenBank/DDBJ databases">
        <authorList>
            <person name="Martin H S."/>
        </authorList>
    </citation>
    <scope>NUCLEOTIDE SEQUENCE</scope>
</reference>
<evidence type="ECO:0000256" key="2">
    <source>
        <dbReference type="SAM" id="MobiDB-lite"/>
    </source>
</evidence>
<feature type="region of interest" description="Disordered" evidence="2">
    <location>
        <begin position="326"/>
        <end position="371"/>
    </location>
</feature>
<organism evidence="4 5">
    <name type="scientific">Danaus chrysippus</name>
    <name type="common">African queen</name>
    <dbReference type="NCBI Taxonomy" id="151541"/>
    <lineage>
        <taxon>Eukaryota</taxon>
        <taxon>Metazoa</taxon>
        <taxon>Ecdysozoa</taxon>
        <taxon>Arthropoda</taxon>
        <taxon>Hexapoda</taxon>
        <taxon>Insecta</taxon>
        <taxon>Pterygota</taxon>
        <taxon>Neoptera</taxon>
        <taxon>Endopterygota</taxon>
        <taxon>Lepidoptera</taxon>
        <taxon>Glossata</taxon>
        <taxon>Ditrysia</taxon>
        <taxon>Papilionoidea</taxon>
        <taxon>Nymphalidae</taxon>
        <taxon>Danainae</taxon>
        <taxon>Danaini</taxon>
        <taxon>Danaina</taxon>
        <taxon>Danaus</taxon>
        <taxon>Anosia</taxon>
    </lineage>
</organism>
<accession>A0A8J2R577</accession>
<dbReference type="OrthoDB" id="1601at2759"/>
<dbReference type="GO" id="GO:0000902">
    <property type="term" value="P:cell morphogenesis"/>
    <property type="evidence" value="ECO:0007669"/>
    <property type="project" value="TreeGrafter"/>
</dbReference>
<sequence length="392" mass="43007">MESETNRNMRHLIEIFESRRCTNSDAVNTVMLDSNRGEDGTVSRGGDAEPSLATHSSAADLESLIERLERVTSRLERLPVLLSTTLTPPSSPTPLTVQVDLIETDNMSINGYQELMQGPLQTYLQLSNQLGGDIATHANLVNEAFQEQLRYIQLATTRSKPSQAEDVQLLGPTSVKISSIQQFREKNRASKFFNHLSAISESIPALGWVAVSPTPAPYVKEMNDAGQFYTNRVLKEWKEKDKTHVEWCRAWIQLLSDLQAYVKQYHTTGLVWSGKGGAPPPPPGGMPPPPPALPEVDFANMAADDRSALFAEINKGEAITSSLRKVTSDMQTHKNPQLRQGPAPFKAPASKAPVKALPTPGAGSLPDKPPVFARDGKKWVIEYQKSNQNSGG</sequence>
<name>A0A8J2R577_9NEOP</name>
<dbReference type="InterPro" id="IPR013992">
    <property type="entry name" value="Adenylate_cyclase-assoc_CAP_N"/>
</dbReference>
<dbReference type="InterPro" id="IPR036222">
    <property type="entry name" value="CAP_N_sf"/>
</dbReference>
<feature type="compositionally biased region" description="Low complexity" evidence="2">
    <location>
        <begin position="342"/>
        <end position="358"/>
    </location>
</feature>
<dbReference type="GO" id="GO:0005737">
    <property type="term" value="C:cytoplasm"/>
    <property type="evidence" value="ECO:0007669"/>
    <property type="project" value="TreeGrafter"/>
</dbReference>
<protein>
    <submittedName>
        <fullName evidence="4">(African queen) hypothetical protein</fullName>
    </submittedName>
</protein>
<evidence type="ECO:0000256" key="1">
    <source>
        <dbReference type="ARBA" id="ARBA00007659"/>
    </source>
</evidence>
<dbReference type="Pfam" id="PF21938">
    <property type="entry name" value="CAP_N"/>
    <property type="match status" value="1"/>
</dbReference>
<evidence type="ECO:0000313" key="4">
    <source>
        <dbReference type="EMBL" id="CAG9581544.1"/>
    </source>
</evidence>
<dbReference type="GO" id="GO:0008179">
    <property type="term" value="F:adenylate cyclase binding"/>
    <property type="evidence" value="ECO:0007669"/>
    <property type="project" value="TreeGrafter"/>
</dbReference>
<dbReference type="InterPro" id="IPR053950">
    <property type="entry name" value="CAP_N"/>
</dbReference>
<evidence type="ECO:0000259" key="3">
    <source>
        <dbReference type="Pfam" id="PF21938"/>
    </source>
</evidence>
<dbReference type="Gene3D" id="1.25.40.330">
    <property type="entry name" value="Adenylate cyclase-associated CAP, N-terminal domain"/>
    <property type="match status" value="1"/>
</dbReference>
<dbReference type="EMBL" id="CAKASE010000080">
    <property type="protein sequence ID" value="CAG9581544.1"/>
    <property type="molecule type" value="Genomic_DNA"/>
</dbReference>
<gene>
    <name evidence="4" type="ORF">DCHRY22_LOCUS14127</name>
</gene>
<comment type="caution">
    <text evidence="4">The sequence shown here is derived from an EMBL/GenBank/DDBJ whole genome shotgun (WGS) entry which is preliminary data.</text>
</comment>
<feature type="region of interest" description="Disordered" evidence="2">
    <location>
        <begin position="33"/>
        <end position="52"/>
    </location>
</feature>